<comment type="cofactor">
    <cofactor evidence="14">
        <name>[4Fe-4S] cluster</name>
        <dbReference type="ChEBI" id="CHEBI:49883"/>
    </cofactor>
    <text evidence="14">Binds 2 [4Fe-4S] clusters. One cluster is coordinated with 3 cysteines and an exchangeable S-adenosyl-L-methionine.</text>
</comment>
<evidence type="ECO:0000256" key="5">
    <source>
        <dbReference type="ARBA" id="ARBA00022691"/>
    </source>
</evidence>
<comment type="subcellular location">
    <subcellularLocation>
        <location evidence="14">Cytoplasm</location>
    </subcellularLocation>
</comment>
<dbReference type="PROSITE" id="PS51918">
    <property type="entry name" value="RADICAL_SAM"/>
    <property type="match status" value="1"/>
</dbReference>
<evidence type="ECO:0000256" key="1">
    <source>
        <dbReference type="ARBA" id="ARBA00003234"/>
    </source>
</evidence>
<dbReference type="FunFam" id="3.80.30.20:FF:000001">
    <property type="entry name" value="tRNA-2-methylthio-N(6)-dimethylallyladenosine synthase 2"/>
    <property type="match status" value="1"/>
</dbReference>
<dbReference type="AlphaFoldDB" id="A0A1H8FUR0"/>
<keyword evidence="3 14" id="KW-0963">Cytoplasm</keyword>
<dbReference type="Pfam" id="PF04055">
    <property type="entry name" value="Radical_SAM"/>
    <property type="match status" value="1"/>
</dbReference>
<dbReference type="GO" id="GO:0046872">
    <property type="term" value="F:metal ion binding"/>
    <property type="evidence" value="ECO:0007669"/>
    <property type="project" value="UniProtKB-KW"/>
</dbReference>
<dbReference type="FunFam" id="3.40.50.12160:FF:000003">
    <property type="entry name" value="CDK5 regulatory subunit-associated protein 1"/>
    <property type="match status" value="1"/>
</dbReference>
<accession>A0A1H8FUR0</accession>
<dbReference type="PROSITE" id="PS50926">
    <property type="entry name" value="TRAM"/>
    <property type="match status" value="1"/>
</dbReference>
<comment type="subunit">
    <text evidence="14">Monomer.</text>
</comment>
<dbReference type="PANTHER" id="PTHR43020">
    <property type="entry name" value="CDK5 REGULATORY SUBUNIT-ASSOCIATED PROTEIN 1"/>
    <property type="match status" value="1"/>
</dbReference>
<feature type="domain" description="TRAM" evidence="15">
    <location>
        <begin position="383"/>
        <end position="444"/>
    </location>
</feature>
<dbReference type="Gene3D" id="3.80.30.20">
    <property type="entry name" value="tm_1862 like domain"/>
    <property type="match status" value="1"/>
</dbReference>
<dbReference type="SFLD" id="SFLDS00029">
    <property type="entry name" value="Radical_SAM"/>
    <property type="match status" value="1"/>
</dbReference>
<dbReference type="SUPFAM" id="SSF102114">
    <property type="entry name" value="Radical SAM enzymes"/>
    <property type="match status" value="1"/>
</dbReference>
<evidence type="ECO:0000256" key="4">
    <source>
        <dbReference type="ARBA" id="ARBA00022679"/>
    </source>
</evidence>
<reference evidence="19" key="1">
    <citation type="submission" date="2016-10" db="EMBL/GenBank/DDBJ databases">
        <authorList>
            <person name="Varghese N."/>
            <person name="Submissions S."/>
        </authorList>
    </citation>
    <scope>NUCLEOTIDE SEQUENCE [LARGE SCALE GENOMIC DNA]</scope>
    <source>
        <strain evidence="19">S6-262</strain>
    </source>
</reference>
<evidence type="ECO:0000256" key="8">
    <source>
        <dbReference type="ARBA" id="ARBA00023004"/>
    </source>
</evidence>
<name>A0A1H8FUR0_9SPHN</name>
<keyword evidence="19" id="KW-1185">Reference proteome</keyword>
<organism evidence="18 19">
    <name type="scientific">Sphingomonas gellani</name>
    <dbReference type="NCBI Taxonomy" id="1166340"/>
    <lineage>
        <taxon>Bacteria</taxon>
        <taxon>Pseudomonadati</taxon>
        <taxon>Pseudomonadota</taxon>
        <taxon>Alphaproteobacteria</taxon>
        <taxon>Sphingomonadales</taxon>
        <taxon>Sphingomonadaceae</taxon>
        <taxon>Sphingomonas</taxon>
    </lineage>
</organism>
<dbReference type="InterPro" id="IPR020612">
    <property type="entry name" value="Methylthiotransferase_CS"/>
</dbReference>
<feature type="binding site" evidence="14">
    <location>
        <position position="95"/>
    </location>
    <ligand>
        <name>[4Fe-4S] cluster</name>
        <dbReference type="ChEBI" id="CHEBI:49883"/>
        <label>1</label>
    </ligand>
</feature>
<dbReference type="STRING" id="1166340.SAMN05192583_2582"/>
<sequence>MTVPADTHAKAPPKSFHVKSFGCQMNVYDGERMAELMAAQGMAATTDANAADLVILNTCHIREKATEKVYSDIGRLRKNARLDGRAAPMIAVAGCVAQAEGAEIVERAKVDVVVGPQAYHNLPSLVADAAAGAPALDTDLARLSKFGRLPARRKVGPAAFLTVQEGCDKFCTYCVVPYTRGAEISRPFDALVDEACALVDAGAVEITLLGQNVNAWEDGERGLHDLIRALDRIPGLSRIRYTTSHPNDMREGLIRAHGDVESLMPFLHLPVQAGNDRVLKAMNRSHTADGYLRLLDRIRAVRPDIALSGDFIVGFPGETEAEFADTLRLVDAVGYAQAFSFKYSPRPGTPAADLTDHVAPEVMDDRLQRLQAALNRDQQAFNAATLGRTCTVLVERRGKLPGQMLGKSPWLQSVHLMTDAPIGALVEVELVQAGPNSLAGVKRVRAAA</sequence>
<keyword evidence="9 14" id="KW-0411">Iron-sulfur</keyword>
<comment type="similarity">
    <text evidence="14">Belongs to the methylthiotransferase family. MiaB subfamily.</text>
</comment>
<keyword evidence="6 14" id="KW-0819">tRNA processing</keyword>
<dbReference type="InterPro" id="IPR013848">
    <property type="entry name" value="Methylthiotransferase_N"/>
</dbReference>
<evidence type="ECO:0000256" key="14">
    <source>
        <dbReference type="HAMAP-Rule" id="MF_01864"/>
    </source>
</evidence>
<dbReference type="InterPro" id="IPR007197">
    <property type="entry name" value="rSAM"/>
</dbReference>
<dbReference type="PANTHER" id="PTHR43020:SF2">
    <property type="entry name" value="MITOCHONDRIAL TRNA METHYLTHIOTRANSFERASE CDK5RAP1"/>
    <property type="match status" value="1"/>
</dbReference>
<dbReference type="GO" id="GO:0005829">
    <property type="term" value="C:cytosol"/>
    <property type="evidence" value="ECO:0007669"/>
    <property type="project" value="TreeGrafter"/>
</dbReference>
<protein>
    <recommendedName>
        <fullName evidence="11 14">tRNA-2-methylthio-N(6)-dimethylallyladenosine synthase</fullName>
        <ecNumber evidence="10 14">2.8.4.3</ecNumber>
    </recommendedName>
    <alternativeName>
        <fullName evidence="13 14">(Dimethylallyl)adenosine tRNA methylthiotransferase MiaB</fullName>
    </alternativeName>
    <alternativeName>
        <fullName evidence="12 14">tRNA-i(6)A37 methylthiotransferase</fullName>
    </alternativeName>
</protein>
<dbReference type="NCBIfam" id="TIGR00089">
    <property type="entry name" value="MiaB/RimO family radical SAM methylthiotransferase"/>
    <property type="match status" value="1"/>
</dbReference>
<dbReference type="SFLD" id="SFLDG01082">
    <property type="entry name" value="B12-binding_domain_containing"/>
    <property type="match status" value="1"/>
</dbReference>
<dbReference type="EMBL" id="FOCF01000006">
    <property type="protein sequence ID" value="SEN35483.1"/>
    <property type="molecule type" value="Genomic_DNA"/>
</dbReference>
<evidence type="ECO:0000259" key="16">
    <source>
        <dbReference type="PROSITE" id="PS51449"/>
    </source>
</evidence>
<evidence type="ECO:0000256" key="9">
    <source>
        <dbReference type="ARBA" id="ARBA00023014"/>
    </source>
</evidence>
<evidence type="ECO:0000256" key="12">
    <source>
        <dbReference type="ARBA" id="ARBA00080698"/>
    </source>
</evidence>
<comment type="function">
    <text evidence="1 14">Catalyzes the methylthiolation of N6-(dimethylallyl)adenosine (i(6)A), leading to the formation of 2-methylthio-N6-(dimethylallyl)adenosine (ms(2)i(6)A) at position 37 in tRNAs that read codons beginning with uridine.</text>
</comment>
<evidence type="ECO:0000256" key="11">
    <source>
        <dbReference type="ARBA" id="ARBA00068570"/>
    </source>
</evidence>
<dbReference type="SMART" id="SM00729">
    <property type="entry name" value="Elp3"/>
    <property type="match status" value="1"/>
</dbReference>
<keyword evidence="4 14" id="KW-0808">Transferase</keyword>
<evidence type="ECO:0000256" key="7">
    <source>
        <dbReference type="ARBA" id="ARBA00022723"/>
    </source>
</evidence>
<dbReference type="RefSeq" id="WP_093666101.1">
    <property type="nucleotide sequence ID" value="NZ_FOCF01000006.1"/>
</dbReference>
<dbReference type="OrthoDB" id="9805215at2"/>
<evidence type="ECO:0000256" key="3">
    <source>
        <dbReference type="ARBA" id="ARBA00022490"/>
    </source>
</evidence>
<dbReference type="InterPro" id="IPR023404">
    <property type="entry name" value="rSAM_horseshoe"/>
</dbReference>
<dbReference type="EC" id="2.8.4.3" evidence="10 14"/>
<dbReference type="InterPro" id="IPR038135">
    <property type="entry name" value="Methylthiotransferase_N_sf"/>
</dbReference>
<keyword evidence="8 14" id="KW-0408">Iron</keyword>
<keyword evidence="5 14" id="KW-0949">S-adenosyl-L-methionine</keyword>
<evidence type="ECO:0000256" key="6">
    <source>
        <dbReference type="ARBA" id="ARBA00022694"/>
    </source>
</evidence>
<dbReference type="InterPro" id="IPR005839">
    <property type="entry name" value="Methylthiotransferase"/>
</dbReference>
<proteinExistence type="inferred from homology"/>
<feature type="domain" description="Radical SAM core" evidence="17">
    <location>
        <begin position="153"/>
        <end position="380"/>
    </location>
</feature>
<evidence type="ECO:0000313" key="18">
    <source>
        <dbReference type="EMBL" id="SEN35483.1"/>
    </source>
</evidence>
<dbReference type="GO" id="GO:0035597">
    <property type="term" value="F:tRNA-2-methylthio-N(6)-dimethylallyladenosine(37) synthase activity"/>
    <property type="evidence" value="ECO:0007669"/>
    <property type="project" value="UniProtKB-EC"/>
</dbReference>
<evidence type="ECO:0000256" key="13">
    <source>
        <dbReference type="ARBA" id="ARBA00081141"/>
    </source>
</evidence>
<dbReference type="SFLD" id="SFLDG01061">
    <property type="entry name" value="methylthiotransferase"/>
    <property type="match status" value="1"/>
</dbReference>
<dbReference type="NCBIfam" id="TIGR01574">
    <property type="entry name" value="miaB-methiolase"/>
    <property type="match status" value="1"/>
</dbReference>
<dbReference type="InterPro" id="IPR002792">
    <property type="entry name" value="TRAM_dom"/>
</dbReference>
<feature type="domain" description="MTTase N-terminal" evidence="16">
    <location>
        <begin position="14"/>
        <end position="131"/>
    </location>
</feature>
<dbReference type="PROSITE" id="PS51449">
    <property type="entry name" value="MTTASE_N"/>
    <property type="match status" value="1"/>
</dbReference>
<evidence type="ECO:0000256" key="2">
    <source>
        <dbReference type="ARBA" id="ARBA00022485"/>
    </source>
</evidence>
<comment type="catalytic activity">
    <reaction evidence="14">
        <text>N(6)-dimethylallyladenosine(37) in tRNA + (sulfur carrier)-SH + AH2 + 2 S-adenosyl-L-methionine = 2-methylsulfanyl-N(6)-dimethylallyladenosine(37) in tRNA + (sulfur carrier)-H + 5'-deoxyadenosine + L-methionine + A + S-adenosyl-L-homocysteine + 2 H(+)</text>
        <dbReference type="Rhea" id="RHEA:37067"/>
        <dbReference type="Rhea" id="RHEA-COMP:10375"/>
        <dbReference type="Rhea" id="RHEA-COMP:10376"/>
        <dbReference type="Rhea" id="RHEA-COMP:14737"/>
        <dbReference type="Rhea" id="RHEA-COMP:14739"/>
        <dbReference type="ChEBI" id="CHEBI:13193"/>
        <dbReference type="ChEBI" id="CHEBI:15378"/>
        <dbReference type="ChEBI" id="CHEBI:17319"/>
        <dbReference type="ChEBI" id="CHEBI:17499"/>
        <dbReference type="ChEBI" id="CHEBI:29917"/>
        <dbReference type="ChEBI" id="CHEBI:57844"/>
        <dbReference type="ChEBI" id="CHEBI:57856"/>
        <dbReference type="ChEBI" id="CHEBI:59789"/>
        <dbReference type="ChEBI" id="CHEBI:64428"/>
        <dbReference type="ChEBI" id="CHEBI:74415"/>
        <dbReference type="ChEBI" id="CHEBI:74417"/>
        <dbReference type="EC" id="2.8.4.3"/>
    </reaction>
</comment>
<keyword evidence="2 14" id="KW-0004">4Fe-4S</keyword>
<feature type="binding site" evidence="14">
    <location>
        <position position="171"/>
    </location>
    <ligand>
        <name>[4Fe-4S] cluster</name>
        <dbReference type="ChEBI" id="CHEBI:49883"/>
        <label>2</label>
        <note>4Fe-4S-S-AdoMet</note>
    </ligand>
</feature>
<dbReference type="InterPro" id="IPR006463">
    <property type="entry name" value="MiaB_methiolase"/>
</dbReference>
<evidence type="ECO:0000313" key="19">
    <source>
        <dbReference type="Proteomes" id="UP000199206"/>
    </source>
</evidence>
<keyword evidence="7 14" id="KW-0479">Metal-binding</keyword>
<feature type="binding site" evidence="14">
    <location>
        <position position="174"/>
    </location>
    <ligand>
        <name>[4Fe-4S] cluster</name>
        <dbReference type="ChEBI" id="CHEBI:49883"/>
        <label>2</label>
        <note>4Fe-4S-S-AdoMet</note>
    </ligand>
</feature>
<dbReference type="SFLD" id="SFLDF00273">
    <property type="entry name" value="(dimethylallyl)adenosine_tRNA"/>
    <property type="match status" value="1"/>
</dbReference>
<dbReference type="InterPro" id="IPR058240">
    <property type="entry name" value="rSAM_sf"/>
</dbReference>
<evidence type="ECO:0000259" key="17">
    <source>
        <dbReference type="PROSITE" id="PS51918"/>
    </source>
</evidence>
<dbReference type="CDD" id="cd01335">
    <property type="entry name" value="Radical_SAM"/>
    <property type="match status" value="1"/>
</dbReference>
<dbReference type="InterPro" id="IPR006638">
    <property type="entry name" value="Elp3/MiaA/NifB-like_rSAM"/>
</dbReference>
<gene>
    <name evidence="14" type="primary">miaB</name>
    <name evidence="18" type="ORF">SAMN05192583_2582</name>
</gene>
<dbReference type="Proteomes" id="UP000199206">
    <property type="component" value="Unassembled WGS sequence"/>
</dbReference>
<dbReference type="Pfam" id="PF00919">
    <property type="entry name" value="UPF0004"/>
    <property type="match status" value="1"/>
</dbReference>
<dbReference type="HAMAP" id="MF_01864">
    <property type="entry name" value="tRNA_metthiotr_MiaB"/>
    <property type="match status" value="1"/>
</dbReference>
<feature type="binding site" evidence="14">
    <location>
        <position position="167"/>
    </location>
    <ligand>
        <name>[4Fe-4S] cluster</name>
        <dbReference type="ChEBI" id="CHEBI:49883"/>
        <label>2</label>
        <note>4Fe-4S-S-AdoMet</note>
    </ligand>
</feature>
<evidence type="ECO:0000256" key="10">
    <source>
        <dbReference type="ARBA" id="ARBA00033765"/>
    </source>
</evidence>
<evidence type="ECO:0000259" key="15">
    <source>
        <dbReference type="PROSITE" id="PS50926"/>
    </source>
</evidence>
<dbReference type="GO" id="GO:0051539">
    <property type="term" value="F:4 iron, 4 sulfur cluster binding"/>
    <property type="evidence" value="ECO:0007669"/>
    <property type="project" value="UniProtKB-UniRule"/>
</dbReference>
<feature type="binding site" evidence="14">
    <location>
        <position position="23"/>
    </location>
    <ligand>
        <name>[4Fe-4S] cluster</name>
        <dbReference type="ChEBI" id="CHEBI:49883"/>
        <label>1</label>
    </ligand>
</feature>
<dbReference type="PROSITE" id="PS01278">
    <property type="entry name" value="MTTASE_RADICAL"/>
    <property type="match status" value="1"/>
</dbReference>
<feature type="binding site" evidence="14">
    <location>
        <position position="59"/>
    </location>
    <ligand>
        <name>[4Fe-4S] cluster</name>
        <dbReference type="ChEBI" id="CHEBI:49883"/>
        <label>1</label>
    </ligand>
</feature>
<dbReference type="Gene3D" id="3.40.50.12160">
    <property type="entry name" value="Methylthiotransferase, N-terminal domain"/>
    <property type="match status" value="1"/>
</dbReference>